<dbReference type="RefSeq" id="WP_204497115.1">
    <property type="nucleotide sequence ID" value="NZ_JAFBDR010000001.1"/>
</dbReference>
<dbReference type="GO" id="GO:0003677">
    <property type="term" value="F:DNA binding"/>
    <property type="evidence" value="ECO:0007669"/>
    <property type="project" value="UniProtKB-KW"/>
</dbReference>
<accession>A0ABS2MV50</accession>
<dbReference type="Proteomes" id="UP001296943">
    <property type="component" value="Unassembled WGS sequence"/>
</dbReference>
<reference evidence="1 2" key="1">
    <citation type="submission" date="2021-01" db="EMBL/GenBank/DDBJ databases">
        <title>Genomic Encyclopedia of Type Strains, Phase IV (KMG-IV): sequencing the most valuable type-strain genomes for metagenomic binning, comparative biology and taxonomic classification.</title>
        <authorList>
            <person name="Goeker M."/>
        </authorList>
    </citation>
    <scope>NUCLEOTIDE SEQUENCE [LARGE SCALE GENOMIC DNA]</scope>
    <source>
        <strain evidence="1 2">DSM 23711</strain>
    </source>
</reference>
<proteinExistence type="predicted"/>
<comment type="caution">
    <text evidence="1">The sequence shown here is derived from an EMBL/GenBank/DDBJ whole genome shotgun (WGS) entry which is preliminary data.</text>
</comment>
<gene>
    <name evidence="1" type="ORF">JOC48_000132</name>
</gene>
<organism evidence="1 2">
    <name type="scientific">Aquibacillus albus</name>
    <dbReference type="NCBI Taxonomy" id="1168171"/>
    <lineage>
        <taxon>Bacteria</taxon>
        <taxon>Bacillati</taxon>
        <taxon>Bacillota</taxon>
        <taxon>Bacilli</taxon>
        <taxon>Bacillales</taxon>
        <taxon>Bacillaceae</taxon>
        <taxon>Aquibacillus</taxon>
    </lineage>
</organism>
<dbReference type="Gene3D" id="1.10.10.60">
    <property type="entry name" value="Homeodomain-like"/>
    <property type="match status" value="1"/>
</dbReference>
<evidence type="ECO:0000313" key="2">
    <source>
        <dbReference type="Proteomes" id="UP001296943"/>
    </source>
</evidence>
<keyword evidence="2" id="KW-1185">Reference proteome</keyword>
<protein>
    <submittedName>
        <fullName evidence="1">DNA-binding NarL/FixJ family response regulator</fullName>
    </submittedName>
</protein>
<sequence length="122" mass="14076">MIYAIICLFTTSILLLFLSFFMKDRFKSIEDQLEQVSISTLQETYQLQKKVKILEEELLSDDITHFKSQPLEGNKTPLMKKIIRMHIDGLSIQDIAKETKLSEYDVHSIINQNKLDARGGGL</sequence>
<keyword evidence="1" id="KW-0238">DNA-binding</keyword>
<name>A0ABS2MV50_9BACI</name>
<dbReference type="EMBL" id="JAFBDR010000001">
    <property type="protein sequence ID" value="MBM7569663.1"/>
    <property type="molecule type" value="Genomic_DNA"/>
</dbReference>
<evidence type="ECO:0000313" key="1">
    <source>
        <dbReference type="EMBL" id="MBM7569663.1"/>
    </source>
</evidence>